<gene>
    <name evidence="1" type="ORF">BV25DRAFT_1796236</name>
</gene>
<dbReference type="Proteomes" id="UP000814140">
    <property type="component" value="Unassembled WGS sequence"/>
</dbReference>
<accession>A0ACB8TFA5</accession>
<dbReference type="EMBL" id="MU277191">
    <property type="protein sequence ID" value="KAI0067085.1"/>
    <property type="molecule type" value="Genomic_DNA"/>
</dbReference>
<reference evidence="1" key="1">
    <citation type="submission" date="2021-03" db="EMBL/GenBank/DDBJ databases">
        <authorList>
            <consortium name="DOE Joint Genome Institute"/>
            <person name="Ahrendt S."/>
            <person name="Looney B.P."/>
            <person name="Miyauchi S."/>
            <person name="Morin E."/>
            <person name="Drula E."/>
            <person name="Courty P.E."/>
            <person name="Chicoki N."/>
            <person name="Fauchery L."/>
            <person name="Kohler A."/>
            <person name="Kuo A."/>
            <person name="Labutti K."/>
            <person name="Pangilinan J."/>
            <person name="Lipzen A."/>
            <person name="Riley R."/>
            <person name="Andreopoulos W."/>
            <person name="He G."/>
            <person name="Johnson J."/>
            <person name="Barry K.W."/>
            <person name="Grigoriev I.V."/>
            <person name="Nagy L."/>
            <person name="Hibbett D."/>
            <person name="Henrissat B."/>
            <person name="Matheny P.B."/>
            <person name="Labbe J."/>
            <person name="Martin F."/>
        </authorList>
    </citation>
    <scope>NUCLEOTIDE SEQUENCE</scope>
    <source>
        <strain evidence="1">HHB10654</strain>
    </source>
</reference>
<keyword evidence="1" id="KW-0326">Glycosidase</keyword>
<sequence>MTRVDADGHSDVPALRATVLCKYGEWLLGQQNGSWVAEELWPVINRDLGWIHRHWNDSWVMIDGETIDTQSFWTAVVQHRALRSGAALGRKLRSMDDLAGYEMQAKKILVHMQTFWYEKEGQIRARRFDGRSGLDSAAHLASVWNFDPVGGCDALTFQPCSDRALSNLKATIDRFKGLYPVSKYIPESEPGPLSMQFEDTYEGDMPWQLVIFGAAEQLYDALTTWALFESLSVTRISLPFFRLFSTDVAPGTYMKTSDMYNTLTGRVRAYADRALLLCAERTLDNGVPPEGRDGNIGVWTNATRTHVAALTAFAARQGKAPAPWGAKHVLWEFGELEDDGWEVLPDSPFVKKVVEFVLKMYHRAM</sequence>
<proteinExistence type="predicted"/>
<evidence type="ECO:0000313" key="2">
    <source>
        <dbReference type="Proteomes" id="UP000814140"/>
    </source>
</evidence>
<reference evidence="1" key="2">
    <citation type="journal article" date="2022" name="New Phytol.">
        <title>Evolutionary transition to the ectomycorrhizal habit in the genomes of a hyperdiverse lineage of mushroom-forming fungi.</title>
        <authorList>
            <person name="Looney B."/>
            <person name="Miyauchi S."/>
            <person name="Morin E."/>
            <person name="Drula E."/>
            <person name="Courty P.E."/>
            <person name="Kohler A."/>
            <person name="Kuo A."/>
            <person name="LaButti K."/>
            <person name="Pangilinan J."/>
            <person name="Lipzen A."/>
            <person name="Riley R."/>
            <person name="Andreopoulos W."/>
            <person name="He G."/>
            <person name="Johnson J."/>
            <person name="Nolan M."/>
            <person name="Tritt A."/>
            <person name="Barry K.W."/>
            <person name="Grigoriev I.V."/>
            <person name="Nagy L.G."/>
            <person name="Hibbett D."/>
            <person name="Henrissat B."/>
            <person name="Matheny P.B."/>
            <person name="Labbe J."/>
            <person name="Martin F.M."/>
        </authorList>
    </citation>
    <scope>NUCLEOTIDE SEQUENCE</scope>
    <source>
        <strain evidence="1">HHB10654</strain>
    </source>
</reference>
<keyword evidence="2" id="KW-1185">Reference proteome</keyword>
<keyword evidence="1" id="KW-0378">Hydrolase</keyword>
<evidence type="ECO:0000313" key="1">
    <source>
        <dbReference type="EMBL" id="KAI0067085.1"/>
    </source>
</evidence>
<comment type="caution">
    <text evidence="1">The sequence shown here is derived from an EMBL/GenBank/DDBJ whole genome shotgun (WGS) entry which is preliminary data.</text>
</comment>
<name>A0ACB8TFA5_9AGAM</name>
<protein>
    <submittedName>
        <fullName evidence="1">Six-hairpin glycosidase</fullName>
    </submittedName>
</protein>
<organism evidence="1 2">
    <name type="scientific">Artomyces pyxidatus</name>
    <dbReference type="NCBI Taxonomy" id="48021"/>
    <lineage>
        <taxon>Eukaryota</taxon>
        <taxon>Fungi</taxon>
        <taxon>Dikarya</taxon>
        <taxon>Basidiomycota</taxon>
        <taxon>Agaricomycotina</taxon>
        <taxon>Agaricomycetes</taxon>
        <taxon>Russulales</taxon>
        <taxon>Auriscalpiaceae</taxon>
        <taxon>Artomyces</taxon>
    </lineage>
</organism>